<keyword evidence="1" id="KW-1133">Transmembrane helix</keyword>
<evidence type="ECO:0000256" key="2">
    <source>
        <dbReference type="SAM" id="SignalP"/>
    </source>
</evidence>
<keyword evidence="1" id="KW-0812">Transmembrane</keyword>
<feature type="transmembrane region" description="Helical" evidence="1">
    <location>
        <begin position="276"/>
        <end position="299"/>
    </location>
</feature>
<evidence type="ECO:0000313" key="4">
    <source>
        <dbReference type="Proteomes" id="UP000289323"/>
    </source>
</evidence>
<feature type="chain" id="PRO_5018692283" evidence="2">
    <location>
        <begin position="19"/>
        <end position="326"/>
    </location>
</feature>
<evidence type="ECO:0000313" key="3">
    <source>
        <dbReference type="EMBL" id="SPQ23966.1"/>
    </source>
</evidence>
<organism evidence="3 4">
    <name type="scientific">Thermothielavioides terrestris</name>
    <dbReference type="NCBI Taxonomy" id="2587410"/>
    <lineage>
        <taxon>Eukaryota</taxon>
        <taxon>Fungi</taxon>
        <taxon>Dikarya</taxon>
        <taxon>Ascomycota</taxon>
        <taxon>Pezizomycotina</taxon>
        <taxon>Sordariomycetes</taxon>
        <taxon>Sordariomycetidae</taxon>
        <taxon>Sordariales</taxon>
        <taxon>Chaetomiaceae</taxon>
        <taxon>Thermothielavioides</taxon>
    </lineage>
</organism>
<reference evidence="3 4" key="1">
    <citation type="submission" date="2018-04" db="EMBL/GenBank/DDBJ databases">
        <authorList>
            <person name="Huttner S."/>
            <person name="Dainat J."/>
        </authorList>
    </citation>
    <scope>NUCLEOTIDE SEQUENCE [LARGE SCALE GENOMIC DNA]</scope>
</reference>
<dbReference type="Proteomes" id="UP000289323">
    <property type="component" value="Unassembled WGS sequence"/>
</dbReference>
<accession>A0A3S4F437</accession>
<name>A0A3S4F437_9PEZI</name>
<protein>
    <submittedName>
        <fullName evidence="3">Bbaf2f78-49de-49c6-bff7-21c82e65302d</fullName>
    </submittedName>
</protein>
<sequence>MLWQRTLVSSLLAIGAQAGVGDLVLEGLTRSGRTVERSLEESAMASLETRAYLETRQTMNSGTPLKSDGSIDLNAWNTQVNAACQDSLRSLHTASNPSGTCVCYNLPLLNNETGAFEADLRLFQLSPPTGDFQGIPQDQIQVELSYQGASVSEVKNASAASAVRLRARQDNGNGTDLPLLQSYMFVGQVDKDKMTGQVTMAQWQALVMPIVTLKATNGNGQTVSTNVSSNEAAFVTGVFSKDVVMSNLLLAQLAVNDQLAGLKNGTVAFVLPGIQLMIFPIGLIITSVWLLLGLVAYGFGTYERYQFREAHRRRVAVAAKAAVARF</sequence>
<dbReference type="EMBL" id="OUUZ01000011">
    <property type="protein sequence ID" value="SPQ23966.1"/>
    <property type="molecule type" value="Genomic_DNA"/>
</dbReference>
<proteinExistence type="predicted"/>
<evidence type="ECO:0000256" key="1">
    <source>
        <dbReference type="SAM" id="Phobius"/>
    </source>
</evidence>
<dbReference type="AlphaFoldDB" id="A0A3S4F437"/>
<gene>
    <name evidence="3" type="ORF">TT172_LOCUS6385</name>
</gene>
<feature type="signal peptide" evidence="2">
    <location>
        <begin position="1"/>
        <end position="18"/>
    </location>
</feature>
<keyword evidence="2" id="KW-0732">Signal</keyword>
<keyword evidence="1" id="KW-0472">Membrane</keyword>